<evidence type="ECO:0000256" key="1">
    <source>
        <dbReference type="SAM" id="MobiDB-lite"/>
    </source>
</evidence>
<keyword evidence="4" id="KW-1185">Reference proteome</keyword>
<protein>
    <submittedName>
        <fullName evidence="3">MarR family winged helix-turn-helix transcriptional regulator</fullName>
    </submittedName>
</protein>
<dbReference type="PROSITE" id="PS50995">
    <property type="entry name" value="HTH_MARR_2"/>
    <property type="match status" value="1"/>
</dbReference>
<dbReference type="InterPro" id="IPR000835">
    <property type="entry name" value="HTH_MarR-typ"/>
</dbReference>
<sequence length="195" mass="21658">MTAKNDELMKIFGQLFQHRGFVGAAITSTQSKEQRQEQNQRGPLRVLQLLADKGELTNAAIAEAFDIRPSSVSALVSRLEVVDMIERHSSPTDKRVMLISLTAAGRKLLHAQDEYTDTTLAGLSATEVEQLSTLLKKILATLPAEDNSWTQGWHHGGKQPQAPWPGPTMSHNKPKMNRPEDFGGRNGWPFGFEQK</sequence>
<comment type="caution">
    <text evidence="3">The sequence shown here is derived from an EMBL/GenBank/DDBJ whole genome shotgun (WGS) entry which is preliminary data.</text>
</comment>
<evidence type="ECO:0000259" key="2">
    <source>
        <dbReference type="PROSITE" id="PS50995"/>
    </source>
</evidence>
<evidence type="ECO:0000313" key="4">
    <source>
        <dbReference type="Proteomes" id="UP001625389"/>
    </source>
</evidence>
<name>A0ABW8U8Q0_9LACO</name>
<reference evidence="3 4" key="1">
    <citation type="submission" date="2024-08" db="EMBL/GenBank/DDBJ databases">
        <authorList>
            <person name="Arias E."/>
        </authorList>
    </citation>
    <scope>NUCLEOTIDE SEQUENCE [LARGE SCALE GENOMIC DNA]</scope>
    <source>
        <strain evidence="3 4">FAM 25317</strain>
    </source>
</reference>
<dbReference type="InterPro" id="IPR036390">
    <property type="entry name" value="WH_DNA-bd_sf"/>
</dbReference>
<accession>A0ABW8U8Q0</accession>
<feature type="domain" description="HTH marR-type" evidence="2">
    <location>
        <begin position="5"/>
        <end position="140"/>
    </location>
</feature>
<evidence type="ECO:0000313" key="3">
    <source>
        <dbReference type="EMBL" id="MFL2028256.1"/>
    </source>
</evidence>
<proteinExistence type="predicted"/>
<dbReference type="PANTHER" id="PTHR33164:SF43">
    <property type="entry name" value="HTH-TYPE TRANSCRIPTIONAL REPRESSOR YETL"/>
    <property type="match status" value="1"/>
</dbReference>
<feature type="region of interest" description="Disordered" evidence="1">
    <location>
        <begin position="149"/>
        <end position="195"/>
    </location>
</feature>
<dbReference type="EMBL" id="JBGQPK010000002">
    <property type="protein sequence ID" value="MFL2028256.1"/>
    <property type="molecule type" value="Genomic_DNA"/>
</dbReference>
<dbReference type="InterPro" id="IPR039422">
    <property type="entry name" value="MarR/SlyA-like"/>
</dbReference>
<dbReference type="Gene3D" id="1.10.10.10">
    <property type="entry name" value="Winged helix-like DNA-binding domain superfamily/Winged helix DNA-binding domain"/>
    <property type="match status" value="1"/>
</dbReference>
<gene>
    <name evidence="3" type="ORF">ACEN34_01355</name>
</gene>
<dbReference type="Pfam" id="PF01047">
    <property type="entry name" value="MarR"/>
    <property type="match status" value="1"/>
</dbReference>
<dbReference type="PANTHER" id="PTHR33164">
    <property type="entry name" value="TRANSCRIPTIONAL REGULATOR, MARR FAMILY"/>
    <property type="match status" value="1"/>
</dbReference>
<dbReference type="SMART" id="SM00347">
    <property type="entry name" value="HTH_MARR"/>
    <property type="match status" value="1"/>
</dbReference>
<dbReference type="InterPro" id="IPR036388">
    <property type="entry name" value="WH-like_DNA-bd_sf"/>
</dbReference>
<dbReference type="RefSeq" id="WP_407136758.1">
    <property type="nucleotide sequence ID" value="NZ_JBGQPK010000002.1"/>
</dbReference>
<dbReference type="SUPFAM" id="SSF46785">
    <property type="entry name" value="Winged helix' DNA-binding domain"/>
    <property type="match status" value="1"/>
</dbReference>
<dbReference type="Proteomes" id="UP001625389">
    <property type="component" value="Unassembled WGS sequence"/>
</dbReference>
<organism evidence="3 4">
    <name type="scientific">Loigolactobacillus zhaoyuanensis</name>
    <dbReference type="NCBI Taxonomy" id="2486017"/>
    <lineage>
        <taxon>Bacteria</taxon>
        <taxon>Bacillati</taxon>
        <taxon>Bacillota</taxon>
        <taxon>Bacilli</taxon>
        <taxon>Lactobacillales</taxon>
        <taxon>Lactobacillaceae</taxon>
        <taxon>Loigolactobacillus</taxon>
    </lineage>
</organism>